<proteinExistence type="predicted"/>
<reference evidence="1 2" key="1">
    <citation type="submission" date="2014-10" db="EMBL/GenBank/DDBJ databases">
        <title>Genome sequence of Erwinia typographi M043b.</title>
        <authorList>
            <person name="Chan K.-G."/>
            <person name="Tan W.-S."/>
        </authorList>
    </citation>
    <scope>NUCLEOTIDE SEQUENCE [LARGE SCALE GENOMIC DNA]</scope>
    <source>
        <strain evidence="1 2">M043b</strain>
    </source>
</reference>
<dbReference type="AlphaFoldDB" id="A0A0A3ZQU0"/>
<dbReference type="Proteomes" id="UP000030351">
    <property type="component" value="Unassembled WGS sequence"/>
</dbReference>
<sequence length="80" mass="9144">MSRFLLIDGASKGKVIEAEFSHPYQDHFVIAAGQEENYRLYPFHSQDGTTYLIGSVLDYDNSQIETLIKTSKNQYKIIAK</sequence>
<dbReference type="STRING" id="371042.NG99_22340"/>
<comment type="caution">
    <text evidence="1">The sequence shown here is derived from an EMBL/GenBank/DDBJ whole genome shotgun (WGS) entry which is preliminary data.</text>
</comment>
<organism evidence="1 2">
    <name type="scientific">Erwinia typographi</name>
    <dbReference type="NCBI Taxonomy" id="371042"/>
    <lineage>
        <taxon>Bacteria</taxon>
        <taxon>Pseudomonadati</taxon>
        <taxon>Pseudomonadota</taxon>
        <taxon>Gammaproteobacteria</taxon>
        <taxon>Enterobacterales</taxon>
        <taxon>Erwiniaceae</taxon>
        <taxon>Erwinia</taxon>
    </lineage>
</organism>
<keyword evidence="2" id="KW-1185">Reference proteome</keyword>
<evidence type="ECO:0000313" key="2">
    <source>
        <dbReference type="Proteomes" id="UP000030351"/>
    </source>
</evidence>
<name>A0A0A3ZQU0_9GAMM</name>
<evidence type="ECO:0000313" key="1">
    <source>
        <dbReference type="EMBL" id="KGT88043.1"/>
    </source>
</evidence>
<dbReference type="EMBL" id="JRUQ01000067">
    <property type="protein sequence ID" value="KGT88043.1"/>
    <property type="molecule type" value="Genomic_DNA"/>
</dbReference>
<dbReference type="RefSeq" id="WP_034897985.1">
    <property type="nucleotide sequence ID" value="NZ_JRUQ01000067.1"/>
</dbReference>
<accession>A0A0A3ZQU0</accession>
<protein>
    <submittedName>
        <fullName evidence="1">Uncharacterized protein</fullName>
    </submittedName>
</protein>
<gene>
    <name evidence="1" type="ORF">NG99_22340</name>
</gene>